<evidence type="ECO:0000256" key="1">
    <source>
        <dbReference type="ARBA" id="ARBA00004123"/>
    </source>
</evidence>
<evidence type="ECO:0000313" key="7">
    <source>
        <dbReference type="Proteomes" id="UP001497644"/>
    </source>
</evidence>
<comment type="subcellular location">
    <subcellularLocation>
        <location evidence="1">Nucleus</location>
    </subcellularLocation>
</comment>
<evidence type="ECO:0000256" key="5">
    <source>
        <dbReference type="ARBA" id="ARBA00023242"/>
    </source>
</evidence>
<dbReference type="AlphaFoldDB" id="A0AAV2NXL2"/>
<dbReference type="GO" id="GO:0008270">
    <property type="term" value="F:zinc ion binding"/>
    <property type="evidence" value="ECO:0007669"/>
    <property type="project" value="UniProtKB-KW"/>
</dbReference>
<name>A0AAV2NXL2_9HYME</name>
<gene>
    <name evidence="6" type="ORF">LPLAT_LOCUS10683</name>
</gene>
<evidence type="ECO:0000256" key="2">
    <source>
        <dbReference type="ARBA" id="ARBA00022723"/>
    </source>
</evidence>
<dbReference type="Proteomes" id="UP001497644">
    <property type="component" value="Chromosome 6"/>
</dbReference>
<dbReference type="GO" id="GO:0005634">
    <property type="term" value="C:nucleus"/>
    <property type="evidence" value="ECO:0007669"/>
    <property type="project" value="UniProtKB-SubCell"/>
</dbReference>
<evidence type="ECO:0000313" key="6">
    <source>
        <dbReference type="EMBL" id="CAL1685122.1"/>
    </source>
</evidence>
<sequence>MIAKDNLPLHIVEKEGFQTFMNTVLPLYKIPSRKSITILWRRNALLSSMMKTQLSEVKYLSLTTDIWTETLNMKSFLGMTAHFLVGEQHKSVTIGVVELIERHQSEYLKNWLLNLIDQWNIEIENIVVVVSDNDANIKKAIVDAFGIDKHLPCFAHLKLSSGKNS</sequence>
<dbReference type="EMBL" id="OZ034829">
    <property type="protein sequence ID" value="CAL1685122.1"/>
    <property type="molecule type" value="Genomic_DNA"/>
</dbReference>
<dbReference type="SUPFAM" id="SSF53098">
    <property type="entry name" value="Ribonuclease H-like"/>
    <property type="match status" value="1"/>
</dbReference>
<dbReference type="InterPro" id="IPR052035">
    <property type="entry name" value="ZnF_BED_domain_contain"/>
</dbReference>
<dbReference type="PANTHER" id="PTHR46481">
    <property type="entry name" value="ZINC FINGER BED DOMAIN-CONTAINING PROTEIN 4"/>
    <property type="match status" value="1"/>
</dbReference>
<organism evidence="6 7">
    <name type="scientific">Lasius platythorax</name>
    <dbReference type="NCBI Taxonomy" id="488582"/>
    <lineage>
        <taxon>Eukaryota</taxon>
        <taxon>Metazoa</taxon>
        <taxon>Ecdysozoa</taxon>
        <taxon>Arthropoda</taxon>
        <taxon>Hexapoda</taxon>
        <taxon>Insecta</taxon>
        <taxon>Pterygota</taxon>
        <taxon>Neoptera</taxon>
        <taxon>Endopterygota</taxon>
        <taxon>Hymenoptera</taxon>
        <taxon>Apocrita</taxon>
        <taxon>Aculeata</taxon>
        <taxon>Formicoidea</taxon>
        <taxon>Formicidae</taxon>
        <taxon>Formicinae</taxon>
        <taxon>Lasius</taxon>
        <taxon>Lasius</taxon>
    </lineage>
</organism>
<dbReference type="SUPFAM" id="SSF140996">
    <property type="entry name" value="Hermes dimerisation domain"/>
    <property type="match status" value="1"/>
</dbReference>
<proteinExistence type="predicted"/>
<keyword evidence="4" id="KW-0862">Zinc</keyword>
<evidence type="ECO:0000256" key="4">
    <source>
        <dbReference type="ARBA" id="ARBA00022833"/>
    </source>
</evidence>
<evidence type="ECO:0008006" key="8">
    <source>
        <dbReference type="Google" id="ProtNLM"/>
    </source>
</evidence>
<protein>
    <recommendedName>
        <fullName evidence="8">Transposase</fullName>
    </recommendedName>
</protein>
<keyword evidence="5" id="KW-0539">Nucleus</keyword>
<keyword evidence="7" id="KW-1185">Reference proteome</keyword>
<keyword evidence="3" id="KW-0863">Zinc-finger</keyword>
<keyword evidence="2" id="KW-0479">Metal-binding</keyword>
<reference evidence="6" key="1">
    <citation type="submission" date="2024-04" db="EMBL/GenBank/DDBJ databases">
        <authorList>
            <consortium name="Molecular Ecology Group"/>
        </authorList>
    </citation>
    <scope>NUCLEOTIDE SEQUENCE</scope>
</reference>
<evidence type="ECO:0000256" key="3">
    <source>
        <dbReference type="ARBA" id="ARBA00022771"/>
    </source>
</evidence>
<accession>A0AAV2NXL2</accession>
<dbReference type="PANTHER" id="PTHR46481:SF10">
    <property type="entry name" value="ZINC FINGER BED DOMAIN-CONTAINING PROTEIN 39"/>
    <property type="match status" value="1"/>
</dbReference>
<dbReference type="InterPro" id="IPR012337">
    <property type="entry name" value="RNaseH-like_sf"/>
</dbReference>